<dbReference type="Pfam" id="PF26253">
    <property type="entry name" value="RdRP_head"/>
    <property type="match status" value="1"/>
</dbReference>
<reference evidence="12" key="1">
    <citation type="submission" date="2018-03" db="EMBL/GenBank/DDBJ databases">
        <authorList>
            <person name="Guldener U."/>
        </authorList>
    </citation>
    <scope>NUCLEOTIDE SEQUENCE</scope>
</reference>
<dbReference type="GO" id="GO:0003968">
    <property type="term" value="F:RNA-directed RNA polymerase activity"/>
    <property type="evidence" value="ECO:0007669"/>
    <property type="project" value="UniProtKB-KW"/>
</dbReference>
<protein>
    <recommendedName>
        <fullName evidence="8">RNA-dependent RNA polymerase</fullName>
        <ecNumber evidence="8">2.7.7.48</ecNumber>
    </recommendedName>
</protein>
<dbReference type="EC" id="2.7.7.48" evidence="8"/>
<evidence type="ECO:0000256" key="3">
    <source>
        <dbReference type="ARBA" id="ARBA00022679"/>
    </source>
</evidence>
<accession>A0AAE8SCD9</accession>
<name>A0AAE8SCD9_9HYPO</name>
<dbReference type="EMBL" id="ONZP01000017">
    <property type="protein sequence ID" value="SPJ70680.1"/>
    <property type="molecule type" value="Genomic_DNA"/>
</dbReference>
<keyword evidence="6" id="KW-0943">RNA-mediated gene silencing</keyword>
<gene>
    <name evidence="12" type="ORF">FTOL_00408</name>
</gene>
<proteinExistence type="inferred from homology"/>
<dbReference type="InterPro" id="IPR058752">
    <property type="entry name" value="RDRP_C_head"/>
</dbReference>
<feature type="compositionally biased region" description="Polar residues" evidence="9">
    <location>
        <begin position="36"/>
        <end position="45"/>
    </location>
</feature>
<dbReference type="Pfam" id="PF05183">
    <property type="entry name" value="RdRP"/>
    <property type="match status" value="1"/>
</dbReference>
<feature type="domain" description="RDRP C-terminal head" evidence="11">
    <location>
        <begin position="1079"/>
        <end position="1220"/>
    </location>
</feature>
<dbReference type="GO" id="GO:0031380">
    <property type="term" value="C:nuclear RNA-directed RNA polymerase complex"/>
    <property type="evidence" value="ECO:0007669"/>
    <property type="project" value="TreeGrafter"/>
</dbReference>
<keyword evidence="3 8" id="KW-0808">Transferase</keyword>
<dbReference type="Proteomes" id="UP001187734">
    <property type="component" value="Unassembled WGS sequence"/>
</dbReference>
<evidence type="ECO:0000256" key="8">
    <source>
        <dbReference type="RuleBase" id="RU363098"/>
    </source>
</evidence>
<evidence type="ECO:0000259" key="11">
    <source>
        <dbReference type="Pfam" id="PF26253"/>
    </source>
</evidence>
<evidence type="ECO:0000256" key="5">
    <source>
        <dbReference type="ARBA" id="ARBA00022884"/>
    </source>
</evidence>
<dbReference type="GO" id="GO:0003723">
    <property type="term" value="F:RNA binding"/>
    <property type="evidence" value="ECO:0007669"/>
    <property type="project" value="UniProtKB-KW"/>
</dbReference>
<evidence type="ECO:0000256" key="7">
    <source>
        <dbReference type="ARBA" id="ARBA00048744"/>
    </source>
</evidence>
<organism evidence="12 13">
    <name type="scientific">Fusarium torulosum</name>
    <dbReference type="NCBI Taxonomy" id="33205"/>
    <lineage>
        <taxon>Eukaryota</taxon>
        <taxon>Fungi</taxon>
        <taxon>Dikarya</taxon>
        <taxon>Ascomycota</taxon>
        <taxon>Pezizomycotina</taxon>
        <taxon>Sordariomycetes</taxon>
        <taxon>Hypocreomycetidae</taxon>
        <taxon>Hypocreales</taxon>
        <taxon>Nectriaceae</taxon>
        <taxon>Fusarium</taxon>
    </lineage>
</organism>
<dbReference type="GO" id="GO:0030422">
    <property type="term" value="P:siRNA processing"/>
    <property type="evidence" value="ECO:0007669"/>
    <property type="project" value="TreeGrafter"/>
</dbReference>
<feature type="compositionally biased region" description="Basic and acidic residues" evidence="9">
    <location>
        <begin position="1282"/>
        <end position="1303"/>
    </location>
</feature>
<evidence type="ECO:0000313" key="12">
    <source>
        <dbReference type="EMBL" id="SPJ70680.1"/>
    </source>
</evidence>
<comment type="catalytic activity">
    <reaction evidence="7 8">
        <text>RNA(n) + a ribonucleoside 5'-triphosphate = RNA(n+1) + diphosphate</text>
        <dbReference type="Rhea" id="RHEA:21248"/>
        <dbReference type="Rhea" id="RHEA-COMP:14527"/>
        <dbReference type="Rhea" id="RHEA-COMP:17342"/>
        <dbReference type="ChEBI" id="CHEBI:33019"/>
        <dbReference type="ChEBI" id="CHEBI:61557"/>
        <dbReference type="ChEBI" id="CHEBI:140395"/>
        <dbReference type="EC" id="2.7.7.48"/>
    </reaction>
</comment>
<dbReference type="PANTHER" id="PTHR23079">
    <property type="entry name" value="RNA-DEPENDENT RNA POLYMERASE"/>
    <property type="match status" value="1"/>
</dbReference>
<keyword evidence="4 8" id="KW-0548">Nucleotidyltransferase</keyword>
<keyword evidence="5 8" id="KW-0694">RNA-binding</keyword>
<evidence type="ECO:0000256" key="2">
    <source>
        <dbReference type="ARBA" id="ARBA00022484"/>
    </source>
</evidence>
<keyword evidence="13" id="KW-1185">Reference proteome</keyword>
<evidence type="ECO:0000256" key="9">
    <source>
        <dbReference type="SAM" id="MobiDB-lite"/>
    </source>
</evidence>
<feature type="region of interest" description="Disordered" evidence="9">
    <location>
        <begin position="1"/>
        <end position="45"/>
    </location>
</feature>
<feature type="region of interest" description="Disordered" evidence="9">
    <location>
        <begin position="1243"/>
        <end position="1366"/>
    </location>
</feature>
<evidence type="ECO:0000313" key="13">
    <source>
        <dbReference type="Proteomes" id="UP001187734"/>
    </source>
</evidence>
<comment type="caution">
    <text evidence="12">The sequence shown here is derived from an EMBL/GenBank/DDBJ whole genome shotgun (WGS) entry which is preliminary data.</text>
</comment>
<evidence type="ECO:0000256" key="4">
    <source>
        <dbReference type="ARBA" id="ARBA00022695"/>
    </source>
</evidence>
<dbReference type="InterPro" id="IPR007855">
    <property type="entry name" value="RDRP"/>
</dbReference>
<evidence type="ECO:0000256" key="1">
    <source>
        <dbReference type="ARBA" id="ARBA00005762"/>
    </source>
</evidence>
<evidence type="ECO:0000259" key="10">
    <source>
        <dbReference type="Pfam" id="PF05183"/>
    </source>
</evidence>
<sequence>MSSKDSSLDPSKGPRGNPKHKSVLKKGQPAAKKNTKNQSRTRNDDNIASQLQEPWHEWPELTVQLEGLPTSVTTSNLWDWFSRKGEIAYMDIYETSRSPGSSNAKIRFEPPPTRNFWATGTYRVRHPDAERYPRHLEIAVSLAKKIPQQMIRSPVCSDRYHPVKTTVYPVSFDFGSMLGHKSMKIMYPIVGTIHERKLKIELNLKFQRLTAFFPMEIATRGGRMVRQYKVVIDFSNMKNIYQTTTADNCCALVIPLETPPQYYWKSPNIRSTLSDEIKNWNFTESWNRATEVIEEAGLPMKFPVTLHADFKDCKFVDIGRWTTLRFVLNASTKEARAANDQILSALDDFNITTQVHNSFQFTHGVQPEMWKHLERQVPIEGQKASQMLDCSLDSVVHLSFEVRYQLEVCISRGHLNEHTITKEFLDTIANMSPTKAKLHLEFAADKALRLSDPMRLFQKYREEGFVPISRIPSYCGLVRKAVITPTTIRYTTPNMEMSNRVMRKYKHIEDRFLRIQFTEELEKGRIAVNKDQNDEIYKRVLRTMYKGIRIGDRVYEFLAFGNSQLRVNGAYFFCPTEHTSCDDIRRWMGQFSHIKVVAKYAARLGQCFSTTRELRGISSPETRHIPDIERNGYCFTDGVGKISSFLAQLIVEDMTLDVFAKPSAFQFRMGGCKGILAVWPNDAKSMEVHVRESQKKFESNSKGLEIIRCASLATATLNRQTITILESLGVPTRSFTDLLDQQLKSYELAMQDNDVAIDMLTKFTDEQKTHVHLANLVRADFRTKDLQEPFVVNVLKLWRAWSLKMLKEKARIQVPKSAFVLGCVDETSTLRGHSSKTEGSGEKDASKLPQVFLQLSDSAHYSKTHIIVGVCIIGRNPSLHPGDIRVVEAVDCPALHGLKDVVVFPATGDRPVPNMLSGGDLDGDDFFIIWEPSLLPKVWNYPPMNYSAPKPIELERDVDVNDLRNFFVKYLKNDTLPLIATSHLASSDEFGPMSPKCLELAELHSKAVDYPKTGDPAILRRDQQPRRWPHFMEKKNSYHSRKALGVIFDKVAHKAVEFTPIWDSPFDQRITKKFELDNETLRAARKIKTQYDTSMRRLLSQHALKTEFELWTGFAMSKPAVGSDYKVQEDLRNEYSSLREKFVTTCIEAAGGKQPEKLERFVAAMYTVTEEETKIALFEHHRGPINDAGTILKPRKLESKSMPLISFPWIFHPEMCRIATDGFVSPKPSTSGGANKAGTQQFTACSEVAPDESSTSATEVTVEGSDLAPGVHSRLPNGTVIHRGERLTIFHPDDDVESDKGDQSDNEEQTPDKASPGEAGEMDEAAQDASDSHQADEEGEDDDAMGRLSSLIGHPDVEQVWLLGVD</sequence>
<dbReference type="PANTHER" id="PTHR23079:SF55">
    <property type="entry name" value="RNA-DIRECTED RNA POLYMERASE"/>
    <property type="match status" value="1"/>
</dbReference>
<dbReference type="InterPro" id="IPR057596">
    <property type="entry name" value="RDRP_core"/>
</dbReference>
<feature type="domain" description="RDRP core" evidence="10">
    <location>
        <begin position="483"/>
        <end position="1051"/>
    </location>
</feature>
<evidence type="ECO:0000256" key="6">
    <source>
        <dbReference type="ARBA" id="ARBA00023158"/>
    </source>
</evidence>
<comment type="similarity">
    <text evidence="1 8">Belongs to the RdRP family.</text>
</comment>
<keyword evidence="2 8" id="KW-0696">RNA-directed RNA polymerase</keyword>